<feature type="region of interest" description="Disordered" evidence="3">
    <location>
        <begin position="260"/>
        <end position="310"/>
    </location>
</feature>
<keyword evidence="2" id="KW-0768">Sushi</keyword>
<feature type="region of interest" description="Disordered" evidence="3">
    <location>
        <begin position="172"/>
        <end position="192"/>
    </location>
</feature>
<evidence type="ECO:0000256" key="1">
    <source>
        <dbReference type="ARBA" id="ARBA00023157"/>
    </source>
</evidence>
<feature type="compositionally biased region" description="Polar residues" evidence="3">
    <location>
        <begin position="24"/>
        <end position="34"/>
    </location>
</feature>
<dbReference type="InterPro" id="IPR000436">
    <property type="entry name" value="Sushi_SCR_CCP_dom"/>
</dbReference>
<evidence type="ECO:0000259" key="5">
    <source>
        <dbReference type="PROSITE" id="PS50923"/>
    </source>
</evidence>
<evidence type="ECO:0000256" key="2">
    <source>
        <dbReference type="PROSITE-ProRule" id="PRU00302"/>
    </source>
</evidence>
<name>A0A8T2LH79_ASTMX</name>
<dbReference type="Proteomes" id="UP000752171">
    <property type="component" value="Unassembled WGS sequence"/>
</dbReference>
<dbReference type="PANTHER" id="PTHR46879">
    <property type="entry name" value="SUSHI DOMAIN-CONTAINING PROTEIN 3"/>
    <property type="match status" value="1"/>
</dbReference>
<evidence type="ECO:0000313" key="7">
    <source>
        <dbReference type="Proteomes" id="UP000752171"/>
    </source>
</evidence>
<dbReference type="PANTHER" id="PTHR46879:SF1">
    <property type="entry name" value="SUSHI DOMAIN-CONTAINING PROTEIN 3"/>
    <property type="match status" value="1"/>
</dbReference>
<dbReference type="PROSITE" id="PS50923">
    <property type="entry name" value="SUSHI"/>
    <property type="match status" value="1"/>
</dbReference>
<gene>
    <name evidence="6" type="ORF">AMEX_G15157</name>
</gene>
<sequence length="310" mass="34877">MASFNGSVSEESRSRATLEETSRTRNQSGQCPPMTSSFGKIKIQAGNGTSVGTVITLDCPSNHRPDGQISCIQENNNTRWSGGVLQCKPLPQYENDAFRPRNVGHGFHLAVLLSIISSAIIIFMSIVFITSCLLSRVKKEESRRMERRRRKEDEAYWQNMDQQEMREAFYSHKTGNNNNNNNNNKTQQRQAAPNVQTLTFKHQQAASRCHQQGYHLIVQPSQPLHEAMPPNAYRNTHTSFVLQTQLLPAQPSTRYNPTLEQPSWIRPIPTPAVPPDGAVSGGRGHSLKDPFWQNQHSPDPKSPPIWVISV</sequence>
<comment type="caution">
    <text evidence="2">Lacks conserved residue(s) required for the propagation of feature annotation.</text>
</comment>
<dbReference type="AlphaFoldDB" id="A0A8T2LH79"/>
<proteinExistence type="predicted"/>
<feature type="domain" description="Sushi" evidence="5">
    <location>
        <begin position="29"/>
        <end position="89"/>
    </location>
</feature>
<keyword evidence="4" id="KW-1133">Transmembrane helix</keyword>
<dbReference type="EMBL" id="JAICCE010000012">
    <property type="protein sequence ID" value="KAG9270234.1"/>
    <property type="molecule type" value="Genomic_DNA"/>
</dbReference>
<keyword evidence="4" id="KW-0472">Membrane</keyword>
<dbReference type="InterPro" id="IPR035976">
    <property type="entry name" value="Sushi/SCR/CCP_sf"/>
</dbReference>
<protein>
    <recommendedName>
        <fullName evidence="5">Sushi domain-containing protein</fullName>
    </recommendedName>
</protein>
<evidence type="ECO:0000256" key="4">
    <source>
        <dbReference type="SAM" id="Phobius"/>
    </source>
</evidence>
<dbReference type="OrthoDB" id="9939976at2759"/>
<dbReference type="InterPro" id="IPR053067">
    <property type="entry name" value="SUSD3"/>
</dbReference>
<comment type="caution">
    <text evidence="6">The sequence shown here is derived from an EMBL/GenBank/DDBJ whole genome shotgun (WGS) entry which is preliminary data.</text>
</comment>
<dbReference type="GO" id="GO:0005886">
    <property type="term" value="C:plasma membrane"/>
    <property type="evidence" value="ECO:0007669"/>
    <property type="project" value="TreeGrafter"/>
</dbReference>
<keyword evidence="1" id="KW-1015">Disulfide bond</keyword>
<feature type="transmembrane region" description="Helical" evidence="4">
    <location>
        <begin position="107"/>
        <end position="134"/>
    </location>
</feature>
<evidence type="ECO:0000256" key="3">
    <source>
        <dbReference type="SAM" id="MobiDB-lite"/>
    </source>
</evidence>
<keyword evidence="4" id="KW-0812">Transmembrane</keyword>
<organism evidence="6 7">
    <name type="scientific">Astyanax mexicanus</name>
    <name type="common">Blind cave fish</name>
    <name type="synonym">Astyanax fasciatus mexicanus</name>
    <dbReference type="NCBI Taxonomy" id="7994"/>
    <lineage>
        <taxon>Eukaryota</taxon>
        <taxon>Metazoa</taxon>
        <taxon>Chordata</taxon>
        <taxon>Craniata</taxon>
        <taxon>Vertebrata</taxon>
        <taxon>Euteleostomi</taxon>
        <taxon>Actinopterygii</taxon>
        <taxon>Neopterygii</taxon>
        <taxon>Teleostei</taxon>
        <taxon>Ostariophysi</taxon>
        <taxon>Characiformes</taxon>
        <taxon>Characoidei</taxon>
        <taxon>Acestrorhamphidae</taxon>
        <taxon>Acestrorhamphinae</taxon>
        <taxon>Astyanax</taxon>
    </lineage>
</organism>
<accession>A0A8T2LH79</accession>
<evidence type="ECO:0000313" key="6">
    <source>
        <dbReference type="EMBL" id="KAG9270234.1"/>
    </source>
</evidence>
<feature type="region of interest" description="Disordered" evidence="3">
    <location>
        <begin position="1"/>
        <end position="34"/>
    </location>
</feature>
<feature type="compositionally biased region" description="Basic and acidic residues" evidence="3">
    <location>
        <begin position="10"/>
        <end position="23"/>
    </location>
</feature>
<dbReference type="SUPFAM" id="SSF57535">
    <property type="entry name" value="Complement control module/SCR domain"/>
    <property type="match status" value="1"/>
</dbReference>
<reference evidence="6 7" key="1">
    <citation type="submission" date="2021-07" db="EMBL/GenBank/DDBJ databases">
        <authorList>
            <person name="Imarazene B."/>
            <person name="Zahm M."/>
            <person name="Klopp C."/>
            <person name="Cabau C."/>
            <person name="Beille S."/>
            <person name="Jouanno E."/>
            <person name="Castinel A."/>
            <person name="Lluch J."/>
            <person name="Gil L."/>
            <person name="Kuchtly C."/>
            <person name="Lopez Roques C."/>
            <person name="Donnadieu C."/>
            <person name="Parrinello H."/>
            <person name="Journot L."/>
            <person name="Du K."/>
            <person name="Schartl M."/>
            <person name="Retaux S."/>
            <person name="Guiguen Y."/>
        </authorList>
    </citation>
    <scope>NUCLEOTIDE SEQUENCE [LARGE SCALE GENOMIC DNA]</scope>
    <source>
        <strain evidence="6">Pach_M1</strain>
        <tissue evidence="6">Testis</tissue>
    </source>
</reference>